<reference evidence="2" key="1">
    <citation type="journal article" date="2007" name="Plant Cell">
        <title>Dothideomycete-plant interactions illuminated by genome sequencing and EST analysis of the wheat pathogen Stagonospora nodorum.</title>
        <authorList>
            <person name="Hane J.K."/>
            <person name="Lowe R.G."/>
            <person name="Solomon P.S."/>
            <person name="Tan K.C."/>
            <person name="Schoch C.L."/>
            <person name="Spatafora J.W."/>
            <person name="Crous P.W."/>
            <person name="Kodira C."/>
            <person name="Birren B.W."/>
            <person name="Galagan J.E."/>
            <person name="Torriani S.F."/>
            <person name="McDonald B.A."/>
            <person name="Oliver R.P."/>
        </authorList>
    </citation>
    <scope>NUCLEOTIDE SEQUENCE [LARGE SCALE GENOMIC DNA]</scope>
    <source>
        <strain evidence="2">SN15 / ATCC MYA-4574 / FGSC 10173</strain>
    </source>
</reference>
<proteinExistence type="predicted"/>
<dbReference type="AlphaFoldDB" id="Q0UZE2"/>
<dbReference type="HOGENOM" id="CLU_2622835_0_0_1"/>
<accession>Q0UZE2</accession>
<name>Q0UZE2_PHANO</name>
<dbReference type="GeneID" id="5970322"/>
<dbReference type="InParanoid" id="Q0UZE2"/>
<protein>
    <submittedName>
        <fullName evidence="1">Uncharacterized protein</fullName>
    </submittedName>
</protein>
<organism evidence="1 2">
    <name type="scientific">Phaeosphaeria nodorum (strain SN15 / ATCC MYA-4574 / FGSC 10173)</name>
    <name type="common">Glume blotch fungus</name>
    <name type="synonym">Parastagonospora nodorum</name>
    <dbReference type="NCBI Taxonomy" id="321614"/>
    <lineage>
        <taxon>Eukaryota</taxon>
        <taxon>Fungi</taxon>
        <taxon>Dikarya</taxon>
        <taxon>Ascomycota</taxon>
        <taxon>Pezizomycotina</taxon>
        <taxon>Dothideomycetes</taxon>
        <taxon>Pleosporomycetidae</taxon>
        <taxon>Pleosporales</taxon>
        <taxon>Pleosporineae</taxon>
        <taxon>Phaeosphaeriaceae</taxon>
        <taxon>Parastagonospora</taxon>
    </lineage>
</organism>
<dbReference type="Proteomes" id="UP000001055">
    <property type="component" value="Unassembled WGS sequence"/>
</dbReference>
<gene>
    <name evidence="1" type="ORF">SNOG_02872</name>
</gene>
<sequence length="78" mass="8758">MNALDNATELITSRLKALEFTYATMSSYSPTASEVAVKGIFRMVALFDDFAYSVVKLSSYPFTPQHMPPMDLLLQDMK</sequence>
<evidence type="ECO:0000313" key="2">
    <source>
        <dbReference type="Proteomes" id="UP000001055"/>
    </source>
</evidence>
<dbReference type="RefSeq" id="XP_001793465.1">
    <property type="nucleotide sequence ID" value="XM_001793413.1"/>
</dbReference>
<dbReference type="KEGG" id="pno:SNOG_02872"/>
<evidence type="ECO:0000313" key="1">
    <source>
        <dbReference type="EMBL" id="EAT89603.1"/>
    </source>
</evidence>
<dbReference type="EMBL" id="CH445328">
    <property type="protein sequence ID" value="EAT89603.1"/>
    <property type="molecule type" value="Genomic_DNA"/>
</dbReference>